<keyword evidence="8" id="KW-1185">Reference proteome</keyword>
<dbReference type="Proteomes" id="UP000815325">
    <property type="component" value="Unassembled WGS sequence"/>
</dbReference>
<dbReference type="InterPro" id="IPR013320">
    <property type="entry name" value="ConA-like_dom_sf"/>
</dbReference>
<dbReference type="Pfam" id="PF00251">
    <property type="entry name" value="Glyco_hydro_32N"/>
    <property type="match status" value="1"/>
</dbReference>
<feature type="compositionally biased region" description="Basic and acidic residues" evidence="4">
    <location>
        <begin position="329"/>
        <end position="347"/>
    </location>
</feature>
<comment type="caution">
    <text evidence="7">The sequence shown here is derived from an EMBL/GenBank/DDBJ whole genome shotgun (WGS) entry which is preliminary data.</text>
</comment>
<dbReference type="PANTHER" id="PTHR31953">
    <property type="entry name" value="BETA-FRUCTOFURANOSIDASE, INSOLUBLE ISOENZYME CWINV1-RELATED"/>
    <property type="match status" value="1"/>
</dbReference>
<evidence type="ECO:0000256" key="2">
    <source>
        <dbReference type="ARBA" id="ARBA00022801"/>
    </source>
</evidence>
<dbReference type="InterPro" id="IPR023296">
    <property type="entry name" value="Glyco_hydro_beta-prop_sf"/>
</dbReference>
<feature type="domain" description="Glycosyl hydrolase family 32 C-terminal" evidence="6">
    <location>
        <begin position="1128"/>
        <end position="1172"/>
    </location>
</feature>
<dbReference type="Pfam" id="PF08244">
    <property type="entry name" value="Glyco_hydro_32C"/>
    <property type="match status" value="1"/>
</dbReference>
<feature type="region of interest" description="Disordered" evidence="4">
    <location>
        <begin position="326"/>
        <end position="499"/>
    </location>
</feature>
<dbReference type="EMBL" id="MU069516">
    <property type="protein sequence ID" value="KAF5840336.1"/>
    <property type="molecule type" value="Genomic_DNA"/>
</dbReference>
<accession>A0ABQ7H0F1</accession>
<keyword evidence="3" id="KW-0326">Glycosidase</keyword>
<keyword evidence="2" id="KW-0378">Hydrolase</keyword>
<evidence type="ECO:0000259" key="6">
    <source>
        <dbReference type="Pfam" id="PF08244"/>
    </source>
</evidence>
<protein>
    <recommendedName>
        <fullName evidence="9">Glycosyl hydrolase family 32 C-terminal domain-containing protein</fullName>
    </recommendedName>
</protein>
<proteinExistence type="inferred from homology"/>
<dbReference type="InterPro" id="IPR050551">
    <property type="entry name" value="Fructan_Metab_Enzymes"/>
</dbReference>
<evidence type="ECO:0000256" key="1">
    <source>
        <dbReference type="ARBA" id="ARBA00009902"/>
    </source>
</evidence>
<feature type="domain" description="Glycosyl hydrolase family 32 N-terminal" evidence="5">
    <location>
        <begin position="852"/>
        <end position="945"/>
    </location>
</feature>
<dbReference type="InterPro" id="IPR013189">
    <property type="entry name" value="Glyco_hydro_32_C"/>
</dbReference>
<sequence length="1311" mass="136447">MAAEIVDLAVLVVAQKGIADQILAEAERAQAEHEAMAAFARAQAQLGESAALTPAAQRAADDASELARMEHDAAQHDAALVAAAAAISTDAELTDRLSPTMSCAIGNAREQKQHALSAAAVAAPQAQAARVAVCEQKMQKQVVAVGQPPPLSGAMQQDSQAAATAAAAAGALAATPAAAAAERPHPGEPSALALAASGMLTALPGDQPALGPAQTYLLSSLFSESGEVPPLGVDSAKLMAQLLEQQQVGEGGLAAAGGAGLTAPREAGLTAAEGAGAPSAPPAAANERNPLYTAMQREVSEFQKKQEQRHADPWARHVPVVLKKIISRRSGEKQAGERQVGDKRRQDALVSHPVSPFLSPPASPTTPSPPESPFKTAATPSTQPSTQGVPSTQPSTQEVPPIPAPLPHAPSLAAYSEPNSPKPTAAPPKPLSPTPPLQLQPDTDLACPSPTRVCAAGIPRPGAPEPPPTPPFPLHAPTASLPALSPSMEGLLEDRSDGLQGLEAAPISASALHEAVHGTASLPPLPTALERSPSLTAAAFAALVPQREQFTQKVASVASATQLAADELARQQSLPREAADAGPVAQASAPVMAVLEHARTAIKDATASTDDYKAAAEASMMGLGLPGVLSTSQLEGSQSPLDLASSIQSKIAADVQQQKQQQQQQLETLPEQAELEMRAQQQELQPQEQDKVEGGMRAPCCGSLASQASQAATAEPESARSLEKAVDEGRKEAIKDVAEMAQDGPAAEQHPNQSVAATAPRGAARQGGESTPATHRQYPEPPLFKEGAKPSVAEIRAACRAYAEAAAAAQGFDLGMPSPDSRVVRQVAEGPPPIPEPARPSQRWLLGLAPDAATYGIIYFLGDYSNGRFDLEGSTGPYKLDLGNVLYAPVAFYDQKVGRLLVWGYLKELWQLSPPPAMCNKFAMSGGVSMPRALYLKGGKLFQVPIPEVSELRQEGRCFSAYGMRLLPGAPLLVPGMQAANGMQAGIEGDHVDIELVIRRGSASRTTLLLDSWRPKGRGAAALVFDWDTKQLKIIYKAHMRPDLWSSAAEADPEASHAADKEGTRWAQDLAGLLATSTTPSAEGGKSIIADEDGAVYDVFTDAKCPPVPDMNPAVPDWIRMDRGRAGGTLDMREGDPLELRVFIDGSAVEIFTGTGQVLSTRVYRGAPSRTAHSESLKELGVSQGECPGEHGGTSAGAHNVAEGSQAAPPGEDSSMAASHGQDGSRAAHQASSIQSDQGGAKLQLLSVGGSCVIERAEFHQMRSIWLRGQADAPLPPPVSQEALELWRADARKAANYAEEAALAVGNKMKQ</sequence>
<dbReference type="Gene3D" id="2.60.120.560">
    <property type="entry name" value="Exo-inulinase, domain 1"/>
    <property type="match status" value="1"/>
</dbReference>
<evidence type="ECO:0008006" key="9">
    <source>
        <dbReference type="Google" id="ProtNLM"/>
    </source>
</evidence>
<evidence type="ECO:0000313" key="7">
    <source>
        <dbReference type="EMBL" id="KAF5840336.1"/>
    </source>
</evidence>
<feature type="region of interest" description="Disordered" evidence="4">
    <location>
        <begin position="742"/>
        <end position="786"/>
    </location>
</feature>
<name>A0ABQ7H0F1_DUNSA</name>
<feature type="compositionally biased region" description="Pro residues" evidence="4">
    <location>
        <begin position="461"/>
        <end position="474"/>
    </location>
</feature>
<dbReference type="Gene3D" id="2.115.10.20">
    <property type="entry name" value="Glycosyl hydrolase domain, family 43"/>
    <property type="match status" value="1"/>
</dbReference>
<feature type="region of interest" description="Disordered" evidence="4">
    <location>
        <begin position="1168"/>
        <end position="1238"/>
    </location>
</feature>
<feature type="compositionally biased region" description="Basic and acidic residues" evidence="4">
    <location>
        <begin position="717"/>
        <end position="730"/>
    </location>
</feature>
<evidence type="ECO:0000313" key="8">
    <source>
        <dbReference type="Proteomes" id="UP000815325"/>
    </source>
</evidence>
<reference evidence="7" key="1">
    <citation type="submission" date="2017-08" db="EMBL/GenBank/DDBJ databases">
        <authorList>
            <person name="Polle J.E."/>
            <person name="Barry K."/>
            <person name="Cushman J."/>
            <person name="Schmutz J."/>
            <person name="Tran D."/>
            <person name="Hathwaick L.T."/>
            <person name="Yim W.C."/>
            <person name="Jenkins J."/>
            <person name="Mckie-Krisberg Z.M."/>
            <person name="Prochnik S."/>
            <person name="Lindquist E."/>
            <person name="Dockter R.B."/>
            <person name="Adam C."/>
            <person name="Molina H."/>
            <person name="Bunkerborg J."/>
            <person name="Jin E."/>
            <person name="Buchheim M."/>
            <person name="Magnuson J."/>
        </authorList>
    </citation>
    <scope>NUCLEOTIDE SEQUENCE</scope>
    <source>
        <strain evidence="7">CCAP 19/18</strain>
    </source>
</reference>
<feature type="compositionally biased region" description="Polar residues" evidence="4">
    <location>
        <begin position="378"/>
        <end position="398"/>
    </location>
</feature>
<feature type="region of interest" description="Disordered" evidence="4">
    <location>
        <begin position="677"/>
        <end position="730"/>
    </location>
</feature>
<dbReference type="SUPFAM" id="SSF75005">
    <property type="entry name" value="Arabinanase/levansucrase/invertase"/>
    <property type="match status" value="1"/>
</dbReference>
<feature type="compositionally biased region" description="Pro residues" evidence="4">
    <location>
        <begin position="358"/>
        <end position="372"/>
    </location>
</feature>
<dbReference type="SUPFAM" id="SSF49899">
    <property type="entry name" value="Concanavalin A-like lectins/glucanases"/>
    <property type="match status" value="1"/>
</dbReference>
<organism evidence="7 8">
    <name type="scientific">Dunaliella salina</name>
    <name type="common">Green alga</name>
    <name type="synonym">Protococcus salinus</name>
    <dbReference type="NCBI Taxonomy" id="3046"/>
    <lineage>
        <taxon>Eukaryota</taxon>
        <taxon>Viridiplantae</taxon>
        <taxon>Chlorophyta</taxon>
        <taxon>core chlorophytes</taxon>
        <taxon>Chlorophyceae</taxon>
        <taxon>CS clade</taxon>
        <taxon>Chlamydomonadales</taxon>
        <taxon>Dunaliellaceae</taxon>
        <taxon>Dunaliella</taxon>
    </lineage>
</organism>
<evidence type="ECO:0000256" key="3">
    <source>
        <dbReference type="ARBA" id="ARBA00023295"/>
    </source>
</evidence>
<comment type="similarity">
    <text evidence="1">Belongs to the glycosyl hydrolase 32 family.</text>
</comment>
<feature type="compositionally biased region" description="Low complexity" evidence="4">
    <location>
        <begin position="703"/>
        <end position="716"/>
    </location>
</feature>
<dbReference type="InterPro" id="IPR013148">
    <property type="entry name" value="Glyco_hydro_32_N"/>
</dbReference>
<evidence type="ECO:0000256" key="4">
    <source>
        <dbReference type="SAM" id="MobiDB-lite"/>
    </source>
</evidence>
<feature type="compositionally biased region" description="Pro residues" evidence="4">
    <location>
        <begin position="420"/>
        <end position="438"/>
    </location>
</feature>
<evidence type="ECO:0000259" key="5">
    <source>
        <dbReference type="Pfam" id="PF00251"/>
    </source>
</evidence>
<gene>
    <name evidence="7" type="ORF">DUNSADRAFT_17033</name>
</gene>